<dbReference type="GeneID" id="108865253"/>
<protein>
    <submittedName>
        <fullName evidence="2">Uncharacterized protein LOC108865253</fullName>
    </submittedName>
</protein>
<reference evidence="2" key="1">
    <citation type="submission" date="2025-08" db="UniProtKB">
        <authorList>
            <consortium name="RefSeq"/>
        </authorList>
    </citation>
    <scope>IDENTIFICATION</scope>
</reference>
<keyword evidence="1" id="KW-1185">Reference proteome</keyword>
<sequence length="117" mass="13397">MLLEANIPLYKVEHASFRNFFEKYTMKVLPHQTTLRKTYLIEKVYGATIDRIRGGDSRIWVSMDETTDLKGQFVMNTIVGRMDASEPTKPHLLSSEVVERMNPATIAQAFCNAMNLL</sequence>
<dbReference type="AlphaFoldDB" id="A0AAJ7PB73"/>
<accession>A0AAJ7PB73</accession>
<gene>
    <name evidence="2" type="primary">LOC108865253</name>
</gene>
<evidence type="ECO:0000313" key="1">
    <source>
        <dbReference type="Proteomes" id="UP000694867"/>
    </source>
</evidence>
<dbReference type="KEGG" id="goe:108865253"/>
<evidence type="ECO:0000313" key="2">
    <source>
        <dbReference type="RefSeq" id="XP_018497625.1"/>
    </source>
</evidence>
<dbReference type="Proteomes" id="UP000694867">
    <property type="component" value="Unplaced"/>
</dbReference>
<organism evidence="1 2">
    <name type="scientific">Galendromus occidentalis</name>
    <name type="common">western predatory mite</name>
    <dbReference type="NCBI Taxonomy" id="34638"/>
    <lineage>
        <taxon>Eukaryota</taxon>
        <taxon>Metazoa</taxon>
        <taxon>Ecdysozoa</taxon>
        <taxon>Arthropoda</taxon>
        <taxon>Chelicerata</taxon>
        <taxon>Arachnida</taxon>
        <taxon>Acari</taxon>
        <taxon>Parasitiformes</taxon>
        <taxon>Mesostigmata</taxon>
        <taxon>Gamasina</taxon>
        <taxon>Phytoseioidea</taxon>
        <taxon>Phytoseiidae</taxon>
        <taxon>Typhlodrominae</taxon>
        <taxon>Galendromus</taxon>
    </lineage>
</organism>
<dbReference type="RefSeq" id="XP_018497625.1">
    <property type="nucleotide sequence ID" value="XM_018642109.1"/>
</dbReference>
<proteinExistence type="predicted"/>
<name>A0AAJ7PB73_9ACAR</name>